<evidence type="ECO:0008006" key="3">
    <source>
        <dbReference type="Google" id="ProtNLM"/>
    </source>
</evidence>
<evidence type="ECO:0000313" key="1">
    <source>
        <dbReference type="EMBL" id="KGE86025.1"/>
    </source>
</evidence>
<proteinExistence type="predicted"/>
<sequence>MNIIQRLSPEGQILFELSEPGVQLAFVGIFDSPPEVEDGVLISEEDMIWEWFGEVGPNSEIHLEEGDLLDSTLVFSQVFFQCDSSDYFWAAWGWDDTAQYITHSTPKSQALQVPDEKPKLLLIETTKVGVAPNDTLLVPGADINLRFVFENIGDAKAIDPVVRITNSSISEFPVTLALDELEAGASASQTVNFTIPPDFSFADTLVLQIEMLYNNCLSSQTEVALVVNALSVCITDVKLIDIRYLPPTILWDPLAILPIYFPPDIYYEVIGPGETQMYLSSIIEDADDDFPNTPVMGDWPDLSPCLSLSLDSTYIIKFWDDDFDDDDYIGTYSFKPADFLSTQQELVEVINDEIQMELYLNWE</sequence>
<dbReference type="AlphaFoldDB" id="A0A098S1M1"/>
<keyword evidence="2" id="KW-1185">Reference proteome</keyword>
<dbReference type="EMBL" id="JPOS01000082">
    <property type="protein sequence ID" value="KGE86025.1"/>
    <property type="molecule type" value="Genomic_DNA"/>
</dbReference>
<accession>A0A098S1M1</accession>
<organism evidence="1 2">
    <name type="scientific">Phaeodactylibacter xiamenensis</name>
    <dbReference type="NCBI Taxonomy" id="1524460"/>
    <lineage>
        <taxon>Bacteria</taxon>
        <taxon>Pseudomonadati</taxon>
        <taxon>Bacteroidota</taxon>
        <taxon>Saprospiria</taxon>
        <taxon>Saprospirales</taxon>
        <taxon>Haliscomenobacteraceae</taxon>
        <taxon>Phaeodactylibacter</taxon>
    </lineage>
</organism>
<protein>
    <recommendedName>
        <fullName evidence="3">CARDB domain-containing protein</fullName>
    </recommendedName>
</protein>
<dbReference type="Proteomes" id="UP000029736">
    <property type="component" value="Unassembled WGS sequence"/>
</dbReference>
<name>A0A098S1M1_9BACT</name>
<dbReference type="STRING" id="1524460.IX84_23035"/>
<reference evidence="1 2" key="1">
    <citation type="journal article" date="2014" name="Int. J. Syst. Evol. Microbiol.">
        <title>Phaeodactylibacter xiamenensis gen. nov., sp. nov., a member of the family Saprospiraceae isolated from the marine alga Phaeodactylum tricornutum.</title>
        <authorList>
            <person name="Chen Z.Jr."/>
            <person name="Lei X."/>
            <person name="Lai Q."/>
            <person name="Li Y."/>
            <person name="Zhang B."/>
            <person name="Zhang J."/>
            <person name="Zhang H."/>
            <person name="Yang L."/>
            <person name="Zheng W."/>
            <person name="Tian Y."/>
            <person name="Yu Z."/>
            <person name="Xu H.Jr."/>
            <person name="Zheng T."/>
        </authorList>
    </citation>
    <scope>NUCLEOTIDE SEQUENCE [LARGE SCALE GENOMIC DNA]</scope>
    <source>
        <strain evidence="1 2">KD52</strain>
    </source>
</reference>
<comment type="caution">
    <text evidence="1">The sequence shown here is derived from an EMBL/GenBank/DDBJ whole genome shotgun (WGS) entry which is preliminary data.</text>
</comment>
<gene>
    <name evidence="1" type="ORF">IX84_23035</name>
</gene>
<evidence type="ECO:0000313" key="2">
    <source>
        <dbReference type="Proteomes" id="UP000029736"/>
    </source>
</evidence>